<dbReference type="Proteomes" id="UP000051841">
    <property type="component" value="Unassembled WGS sequence"/>
</dbReference>
<dbReference type="PROSITE" id="PS51257">
    <property type="entry name" value="PROKAR_LIPOPROTEIN"/>
    <property type="match status" value="1"/>
</dbReference>
<dbReference type="AlphaFoldDB" id="A0A0R2HEN9"/>
<name>A0A0R2HEN9_9FIRM</name>
<dbReference type="GO" id="GO:0009253">
    <property type="term" value="P:peptidoglycan catabolic process"/>
    <property type="evidence" value="ECO:0007669"/>
    <property type="project" value="InterPro"/>
</dbReference>
<evidence type="ECO:0000256" key="3">
    <source>
        <dbReference type="SAM" id="SignalP"/>
    </source>
</evidence>
<dbReference type="GO" id="GO:0030288">
    <property type="term" value="C:outer membrane-bounded periplasmic space"/>
    <property type="evidence" value="ECO:0007669"/>
    <property type="project" value="TreeGrafter"/>
</dbReference>
<feature type="region of interest" description="Disordered" evidence="2">
    <location>
        <begin position="90"/>
        <end position="115"/>
    </location>
</feature>
<organism evidence="5 6">
    <name type="scientific">Kandleria vitulina DSM 20405</name>
    <dbReference type="NCBI Taxonomy" id="1410657"/>
    <lineage>
        <taxon>Bacteria</taxon>
        <taxon>Bacillati</taxon>
        <taxon>Bacillota</taxon>
        <taxon>Erysipelotrichia</taxon>
        <taxon>Erysipelotrichales</taxon>
        <taxon>Coprobacillaceae</taxon>
        <taxon>Kandleria</taxon>
    </lineage>
</organism>
<feature type="compositionally biased region" description="Basic residues" evidence="2">
    <location>
        <begin position="32"/>
        <end position="67"/>
    </location>
</feature>
<dbReference type="InterPro" id="IPR050695">
    <property type="entry name" value="N-acetylmuramoyl_amidase_3"/>
</dbReference>
<evidence type="ECO:0000256" key="1">
    <source>
        <dbReference type="ARBA" id="ARBA00022801"/>
    </source>
</evidence>
<reference evidence="5 6" key="1">
    <citation type="journal article" date="2015" name="Genome Announc.">
        <title>Expanding the biotechnology potential of lactobacilli through comparative genomics of 213 strains and associated genera.</title>
        <authorList>
            <person name="Sun Z."/>
            <person name="Harris H.M."/>
            <person name="McCann A."/>
            <person name="Guo C."/>
            <person name="Argimon S."/>
            <person name="Zhang W."/>
            <person name="Yang X."/>
            <person name="Jeffery I.B."/>
            <person name="Cooney J.C."/>
            <person name="Kagawa T.F."/>
            <person name="Liu W."/>
            <person name="Song Y."/>
            <person name="Salvetti E."/>
            <person name="Wrobel A."/>
            <person name="Rasinkangas P."/>
            <person name="Parkhill J."/>
            <person name="Rea M.C."/>
            <person name="O'Sullivan O."/>
            <person name="Ritari J."/>
            <person name="Douillard F.P."/>
            <person name="Paul Ross R."/>
            <person name="Yang R."/>
            <person name="Briner A.E."/>
            <person name="Felis G.E."/>
            <person name="de Vos W.M."/>
            <person name="Barrangou R."/>
            <person name="Klaenhammer T.R."/>
            <person name="Caufield P.W."/>
            <person name="Cui Y."/>
            <person name="Zhang H."/>
            <person name="O'Toole P.W."/>
        </authorList>
    </citation>
    <scope>NUCLEOTIDE SEQUENCE [LARGE SCALE GENOMIC DNA]</scope>
    <source>
        <strain evidence="5 6">DSM 20405</strain>
    </source>
</reference>
<dbReference type="PANTHER" id="PTHR30404">
    <property type="entry name" value="N-ACETYLMURAMOYL-L-ALANINE AMIDASE"/>
    <property type="match status" value="1"/>
</dbReference>
<keyword evidence="3" id="KW-0732">Signal</keyword>
<sequence length="285" mass="31400">MKKLFALCLVFSLLLVGCRRTNDIHVSTNKTTVKKAKRKTATKKKTTTKKSTSKKKSTKKKTVKKKTVAKKSTNANYYICIDAGHQAKGNNSLEPVGPGSSTKKPKVSSGTSGVATKKSEAKLNLEVALKLQKELVKRGYKVLMIRTTQNVNISNAQRAIKANNAKVDATVRLHADGSTNRNMHGFSILQPGYNNRYMNKQIITKSRQLSACVNKAFASATNAKNNGLSTRNDMTGFNWSKVPVTLVEMGFMSNPSEDRLLSTESYQNKMVQGIANGLDNYFKKV</sequence>
<feature type="domain" description="MurNAc-LAA" evidence="4">
    <location>
        <begin position="159"/>
        <end position="279"/>
    </location>
</feature>
<dbReference type="RefSeq" id="WP_031589939.1">
    <property type="nucleotide sequence ID" value="NZ_JQBL01000001.1"/>
</dbReference>
<accession>A0A0R2HEN9</accession>
<dbReference type="InterPro" id="IPR002508">
    <property type="entry name" value="MurNAc-LAA_cat"/>
</dbReference>
<dbReference type="EMBL" id="JQBL01000001">
    <property type="protein sequence ID" value="KRN51539.1"/>
    <property type="molecule type" value="Genomic_DNA"/>
</dbReference>
<comment type="caution">
    <text evidence="5">The sequence shown here is derived from an EMBL/GenBank/DDBJ whole genome shotgun (WGS) entry which is preliminary data.</text>
</comment>
<evidence type="ECO:0000256" key="2">
    <source>
        <dbReference type="SAM" id="MobiDB-lite"/>
    </source>
</evidence>
<gene>
    <name evidence="5" type="ORF">IV49_GL000159</name>
</gene>
<feature type="chain" id="PRO_5038728370" description="MurNAc-LAA domain-containing protein" evidence="3">
    <location>
        <begin position="22"/>
        <end position="285"/>
    </location>
</feature>
<evidence type="ECO:0000313" key="5">
    <source>
        <dbReference type="EMBL" id="KRN51539.1"/>
    </source>
</evidence>
<keyword evidence="1" id="KW-0378">Hydrolase</keyword>
<dbReference type="SUPFAM" id="SSF53187">
    <property type="entry name" value="Zn-dependent exopeptidases"/>
    <property type="match status" value="1"/>
</dbReference>
<dbReference type="CDD" id="cd02696">
    <property type="entry name" value="MurNAc-LAA"/>
    <property type="match status" value="1"/>
</dbReference>
<dbReference type="GO" id="GO:0008745">
    <property type="term" value="F:N-acetylmuramoyl-L-alanine amidase activity"/>
    <property type="evidence" value="ECO:0007669"/>
    <property type="project" value="InterPro"/>
</dbReference>
<keyword evidence="6" id="KW-1185">Reference proteome</keyword>
<dbReference type="SMART" id="SM00646">
    <property type="entry name" value="Ami_3"/>
    <property type="match status" value="1"/>
</dbReference>
<protein>
    <recommendedName>
        <fullName evidence="4">MurNAc-LAA domain-containing protein</fullName>
    </recommendedName>
</protein>
<dbReference type="PATRIC" id="fig|1410657.5.peg.160"/>
<dbReference type="Gene3D" id="3.40.630.40">
    <property type="entry name" value="Zn-dependent exopeptidases"/>
    <property type="match status" value="1"/>
</dbReference>
<feature type="signal peptide" evidence="3">
    <location>
        <begin position="1"/>
        <end position="21"/>
    </location>
</feature>
<dbReference type="Pfam" id="PF01520">
    <property type="entry name" value="Amidase_3"/>
    <property type="match status" value="1"/>
</dbReference>
<evidence type="ECO:0000259" key="4">
    <source>
        <dbReference type="SMART" id="SM00646"/>
    </source>
</evidence>
<evidence type="ECO:0000313" key="6">
    <source>
        <dbReference type="Proteomes" id="UP000051841"/>
    </source>
</evidence>
<dbReference type="PANTHER" id="PTHR30404:SF0">
    <property type="entry name" value="N-ACETYLMURAMOYL-L-ALANINE AMIDASE AMIC"/>
    <property type="match status" value="1"/>
</dbReference>
<feature type="region of interest" description="Disordered" evidence="2">
    <location>
        <begin position="29"/>
        <end position="67"/>
    </location>
</feature>
<proteinExistence type="predicted"/>